<feature type="transmembrane region" description="Helical" evidence="1">
    <location>
        <begin position="34"/>
        <end position="56"/>
    </location>
</feature>
<organism evidence="2 3">
    <name type="scientific">Eruca vesicaria subsp. sativa</name>
    <name type="common">Garden rocket</name>
    <name type="synonym">Eruca sativa</name>
    <dbReference type="NCBI Taxonomy" id="29727"/>
    <lineage>
        <taxon>Eukaryota</taxon>
        <taxon>Viridiplantae</taxon>
        <taxon>Streptophyta</taxon>
        <taxon>Embryophyta</taxon>
        <taxon>Tracheophyta</taxon>
        <taxon>Spermatophyta</taxon>
        <taxon>Magnoliopsida</taxon>
        <taxon>eudicotyledons</taxon>
        <taxon>Gunneridae</taxon>
        <taxon>Pentapetalae</taxon>
        <taxon>rosids</taxon>
        <taxon>malvids</taxon>
        <taxon>Brassicales</taxon>
        <taxon>Brassicaceae</taxon>
        <taxon>Brassiceae</taxon>
        <taxon>Eruca</taxon>
    </lineage>
</organism>
<accession>A0ABC8KK08</accession>
<name>A0ABC8KK08_ERUVS</name>
<proteinExistence type="predicted"/>
<keyword evidence="3" id="KW-1185">Reference proteome</keyword>
<keyword evidence="1" id="KW-0472">Membrane</keyword>
<protein>
    <submittedName>
        <fullName evidence="2">Uncharacterized protein</fullName>
    </submittedName>
</protein>
<keyword evidence="1" id="KW-1133">Transmembrane helix</keyword>
<evidence type="ECO:0000256" key="1">
    <source>
        <dbReference type="SAM" id="Phobius"/>
    </source>
</evidence>
<evidence type="ECO:0000313" key="2">
    <source>
        <dbReference type="EMBL" id="CAH8359110.1"/>
    </source>
</evidence>
<keyword evidence="1" id="KW-0812">Transmembrane</keyword>
<comment type="caution">
    <text evidence="2">The sequence shown here is derived from an EMBL/GenBank/DDBJ whole genome shotgun (WGS) entry which is preliminary data.</text>
</comment>
<evidence type="ECO:0000313" key="3">
    <source>
        <dbReference type="Proteomes" id="UP001642260"/>
    </source>
</evidence>
<gene>
    <name evidence="2" type="ORF">ERUC_LOCUS24866</name>
</gene>
<dbReference type="AlphaFoldDB" id="A0ABC8KK08"/>
<sequence>MSCFDTQLRELKDQCNESTQKLLKLEKTLSEKSGFELLVCVLGCVLVLIGLLVMFLPGTALNA</sequence>
<dbReference type="EMBL" id="CAKOAT010259599">
    <property type="protein sequence ID" value="CAH8359110.1"/>
    <property type="molecule type" value="Genomic_DNA"/>
</dbReference>
<dbReference type="Proteomes" id="UP001642260">
    <property type="component" value="Unassembled WGS sequence"/>
</dbReference>
<reference evidence="2 3" key="1">
    <citation type="submission" date="2022-03" db="EMBL/GenBank/DDBJ databases">
        <authorList>
            <person name="Macdonald S."/>
            <person name="Ahmed S."/>
            <person name="Newling K."/>
        </authorList>
    </citation>
    <scope>NUCLEOTIDE SEQUENCE [LARGE SCALE GENOMIC DNA]</scope>
</reference>